<dbReference type="PANTHER" id="PTHR46989:SF3">
    <property type="entry name" value="USPA DOMAIN-CONTAINING PROTEIN"/>
    <property type="match status" value="1"/>
</dbReference>
<dbReference type="InterPro" id="IPR006016">
    <property type="entry name" value="UspA"/>
</dbReference>
<evidence type="ECO:0000259" key="1">
    <source>
        <dbReference type="Pfam" id="PF00582"/>
    </source>
</evidence>
<dbReference type="SUPFAM" id="SSF52402">
    <property type="entry name" value="Adenine nucleotide alpha hydrolases-like"/>
    <property type="match status" value="1"/>
</dbReference>
<dbReference type="WBParaSite" id="SRDH1_71940.1">
    <property type="protein sequence ID" value="SRDH1_71940.1"/>
    <property type="gene ID" value="SRDH1_71940"/>
</dbReference>
<dbReference type="AlphaFoldDB" id="A0A183R9R5"/>
<name>A0A183R9R5_9TREM</name>
<dbReference type="CDD" id="cd23659">
    <property type="entry name" value="USP_At3g01520-like"/>
    <property type="match status" value="1"/>
</dbReference>
<feature type="domain" description="UspA" evidence="1">
    <location>
        <begin position="14"/>
        <end position="161"/>
    </location>
</feature>
<reference evidence="3" key="2">
    <citation type="submission" date="2023-11" db="UniProtKB">
        <authorList>
            <consortium name="WormBaseParasite"/>
        </authorList>
    </citation>
    <scope>IDENTIFICATION</scope>
</reference>
<evidence type="ECO:0000313" key="2">
    <source>
        <dbReference type="Proteomes" id="UP000050792"/>
    </source>
</evidence>
<keyword evidence="2" id="KW-1185">Reference proteome</keyword>
<dbReference type="Pfam" id="PF00582">
    <property type="entry name" value="Usp"/>
    <property type="match status" value="1"/>
</dbReference>
<dbReference type="PANTHER" id="PTHR46989">
    <property type="entry name" value="USP DOMAIN-CONTAINING PROTEIN"/>
    <property type="match status" value="1"/>
</dbReference>
<dbReference type="Gene3D" id="3.40.50.620">
    <property type="entry name" value="HUPs"/>
    <property type="match status" value="1"/>
</dbReference>
<evidence type="ECO:0000313" key="3">
    <source>
        <dbReference type="WBParaSite" id="SRDH1_71940.1"/>
    </source>
</evidence>
<sequence length="166" mass="18726">MPGLISTEKNKILRKILIPVYESLEAHKAIIWYMNNLKHPGDLIIFLHVVEPILPSALSGLSSQYESMPFNDKYHISEKNMNKARLLCQELVHEANIYGIKSEAMIQVDTKPGPAIIKIINEQHIDNIIMLKRSLGFIKRAITGSVSSYVLHHSNVPVTILSSMNN</sequence>
<organism evidence="2 3">
    <name type="scientific">Schistosoma rodhaini</name>
    <dbReference type="NCBI Taxonomy" id="6188"/>
    <lineage>
        <taxon>Eukaryota</taxon>
        <taxon>Metazoa</taxon>
        <taxon>Spiralia</taxon>
        <taxon>Lophotrochozoa</taxon>
        <taxon>Platyhelminthes</taxon>
        <taxon>Trematoda</taxon>
        <taxon>Digenea</taxon>
        <taxon>Strigeidida</taxon>
        <taxon>Schistosomatoidea</taxon>
        <taxon>Schistosomatidae</taxon>
        <taxon>Schistosoma</taxon>
    </lineage>
</organism>
<accession>A0A183R9R5</accession>
<dbReference type="InterPro" id="IPR014729">
    <property type="entry name" value="Rossmann-like_a/b/a_fold"/>
</dbReference>
<protein>
    <submittedName>
        <fullName evidence="3">Usp domain-containing protein</fullName>
    </submittedName>
</protein>
<dbReference type="Proteomes" id="UP000050792">
    <property type="component" value="Unassembled WGS sequence"/>
</dbReference>
<dbReference type="InterPro" id="IPR006015">
    <property type="entry name" value="Universal_stress_UspA"/>
</dbReference>
<reference evidence="2" key="1">
    <citation type="submission" date="2022-06" db="EMBL/GenBank/DDBJ databases">
        <authorList>
            <person name="Berger JAMES D."/>
            <person name="Berger JAMES D."/>
        </authorList>
    </citation>
    <scope>NUCLEOTIDE SEQUENCE [LARGE SCALE GENOMIC DNA]</scope>
</reference>
<proteinExistence type="predicted"/>
<dbReference type="PRINTS" id="PR01438">
    <property type="entry name" value="UNVRSLSTRESS"/>
</dbReference>